<name>A0ABS2RAY7_9BACI</name>
<organism evidence="2 3">
    <name type="scientific">Siminovitchia thermophila</name>
    <dbReference type="NCBI Taxonomy" id="1245522"/>
    <lineage>
        <taxon>Bacteria</taxon>
        <taxon>Bacillati</taxon>
        <taxon>Bacillota</taxon>
        <taxon>Bacilli</taxon>
        <taxon>Bacillales</taxon>
        <taxon>Bacillaceae</taxon>
        <taxon>Siminovitchia</taxon>
    </lineage>
</organism>
<keyword evidence="1" id="KW-1133">Transmembrane helix</keyword>
<dbReference type="EMBL" id="JAFBFH010000021">
    <property type="protein sequence ID" value="MBM7716008.1"/>
    <property type="molecule type" value="Genomic_DNA"/>
</dbReference>
<keyword evidence="1" id="KW-0812">Transmembrane</keyword>
<reference evidence="2 3" key="1">
    <citation type="submission" date="2021-01" db="EMBL/GenBank/DDBJ databases">
        <title>Genomic Encyclopedia of Type Strains, Phase IV (KMG-IV): sequencing the most valuable type-strain genomes for metagenomic binning, comparative biology and taxonomic classification.</title>
        <authorList>
            <person name="Goeker M."/>
        </authorList>
    </citation>
    <scope>NUCLEOTIDE SEQUENCE [LARGE SCALE GENOMIC DNA]</scope>
    <source>
        <strain evidence="2 3">DSM 105453</strain>
    </source>
</reference>
<keyword evidence="3" id="KW-1185">Reference proteome</keyword>
<proteinExistence type="predicted"/>
<feature type="transmembrane region" description="Helical" evidence="1">
    <location>
        <begin position="72"/>
        <end position="92"/>
    </location>
</feature>
<dbReference type="Proteomes" id="UP000823485">
    <property type="component" value="Unassembled WGS sequence"/>
</dbReference>
<protein>
    <submittedName>
        <fullName evidence="2">Uncharacterized protein</fullName>
    </submittedName>
</protein>
<feature type="transmembrane region" description="Helical" evidence="1">
    <location>
        <begin position="41"/>
        <end position="60"/>
    </location>
</feature>
<gene>
    <name evidence="2" type="ORF">JOC94_003019</name>
</gene>
<evidence type="ECO:0000313" key="3">
    <source>
        <dbReference type="Proteomes" id="UP000823485"/>
    </source>
</evidence>
<keyword evidence="1" id="KW-0472">Membrane</keyword>
<evidence type="ECO:0000256" key="1">
    <source>
        <dbReference type="SAM" id="Phobius"/>
    </source>
</evidence>
<evidence type="ECO:0000313" key="2">
    <source>
        <dbReference type="EMBL" id="MBM7716008.1"/>
    </source>
</evidence>
<sequence length="182" mass="21267">MMTLEQTYKAVLLKEMFTEEREEWKAKVDAFLQKGIVKKNTILRIVLSTMGASAFIFFLLNSTVRPMRELFIWFPLFFFMGGCVALSVLLGLRVYNAIKKRTNVLKGKRDREFLNCFEFAKAAEHNYATIEKALNEKCAIPAEYQSKKVLEAMILFIRQERAANVEQAMRIIRNEFPYMLNQ</sequence>
<accession>A0ABS2RAY7</accession>
<comment type="caution">
    <text evidence="2">The sequence shown here is derived from an EMBL/GenBank/DDBJ whole genome shotgun (WGS) entry which is preliminary data.</text>
</comment>